<gene>
    <name evidence="3" type="ORF">ACFP3M_06975</name>
</gene>
<dbReference type="PROSITE" id="PS00086">
    <property type="entry name" value="CYTOCHROME_P450"/>
    <property type="match status" value="1"/>
</dbReference>
<accession>A0ABW1FDI3</accession>
<keyword evidence="2" id="KW-0408">Iron</keyword>
<proteinExistence type="inferred from homology"/>
<dbReference type="InterPro" id="IPR036396">
    <property type="entry name" value="Cyt_P450_sf"/>
</dbReference>
<dbReference type="RefSeq" id="WP_345088018.1">
    <property type="nucleotide sequence ID" value="NZ_BAAAWG010000013.1"/>
</dbReference>
<comment type="caution">
    <text evidence="3">The sequence shown here is derived from an EMBL/GenBank/DDBJ whole genome shotgun (WGS) entry which is preliminary data.</text>
</comment>
<sequence>MPEQTAPAAVPGAPAFRPYDGKAAHPWEQLAADRARCPVVHSPELDSVQVTSYEAVKEVGRNHEAFSCTYSAAWPLEEPVPEAMQVFTLTDPPRHTRRRRLVIRALSASRINRMRPFTERTVNDLIDAVAARGGAFDLMADFAVPMSETHIVELLGIPEQDREYVLRTSLLPESTGIVNNEGLASPEMDAWRVYLQETVRSRRAAGPAHDDLTTALCFAEERGDRFDEQEIGLLIMGLIAGNSSTGAAVGNIVCALEQHPAQKTKYLGDIGGLTGSLVEEGLRYDGPILGLYRRTLKEAELPGGHISRPGERIYFSLGAAGHDPAVFDRPDELVIDRDWTDLPASMAFGYGVHHCIGMNLGRLQAEVALSTLYRRLPGLRLRPGFTPEQVPGPMFRSWTSLEMVHDGPALPRTDRV</sequence>
<dbReference type="InterPro" id="IPR001128">
    <property type="entry name" value="Cyt_P450"/>
</dbReference>
<dbReference type="Gene3D" id="1.10.630.10">
    <property type="entry name" value="Cytochrome P450"/>
    <property type="match status" value="1"/>
</dbReference>
<organism evidence="3 4">
    <name type="scientific">Streptomyces ramulosus</name>
    <dbReference type="NCBI Taxonomy" id="47762"/>
    <lineage>
        <taxon>Bacteria</taxon>
        <taxon>Bacillati</taxon>
        <taxon>Actinomycetota</taxon>
        <taxon>Actinomycetes</taxon>
        <taxon>Kitasatosporales</taxon>
        <taxon>Streptomycetaceae</taxon>
        <taxon>Streptomyces</taxon>
    </lineage>
</organism>
<dbReference type="Proteomes" id="UP001596241">
    <property type="component" value="Unassembled WGS sequence"/>
</dbReference>
<comment type="similarity">
    <text evidence="1 2">Belongs to the cytochrome P450 family.</text>
</comment>
<keyword evidence="2" id="KW-0479">Metal-binding</keyword>
<dbReference type="PANTHER" id="PTHR46696">
    <property type="entry name" value="P450, PUTATIVE (EUROFUNG)-RELATED"/>
    <property type="match status" value="1"/>
</dbReference>
<keyword evidence="2" id="KW-0349">Heme</keyword>
<dbReference type="InterPro" id="IPR017972">
    <property type="entry name" value="Cyt_P450_CS"/>
</dbReference>
<name>A0ABW1FDI3_9ACTN</name>
<dbReference type="SUPFAM" id="SSF48264">
    <property type="entry name" value="Cytochrome P450"/>
    <property type="match status" value="1"/>
</dbReference>
<keyword evidence="4" id="KW-1185">Reference proteome</keyword>
<dbReference type="EMBL" id="JBHSPW010000002">
    <property type="protein sequence ID" value="MFC5892561.1"/>
    <property type="molecule type" value="Genomic_DNA"/>
</dbReference>
<evidence type="ECO:0000256" key="1">
    <source>
        <dbReference type="ARBA" id="ARBA00010617"/>
    </source>
</evidence>
<dbReference type="PANTHER" id="PTHR46696:SF6">
    <property type="entry name" value="P450, PUTATIVE (EUROFUNG)-RELATED"/>
    <property type="match status" value="1"/>
</dbReference>
<keyword evidence="2" id="KW-0503">Monooxygenase</keyword>
<keyword evidence="2" id="KW-0560">Oxidoreductase</keyword>
<protein>
    <submittedName>
        <fullName evidence="3">Cytochrome P450</fullName>
    </submittedName>
</protein>
<dbReference type="Pfam" id="PF00067">
    <property type="entry name" value="p450"/>
    <property type="match status" value="1"/>
</dbReference>
<evidence type="ECO:0000256" key="2">
    <source>
        <dbReference type="RuleBase" id="RU000461"/>
    </source>
</evidence>
<evidence type="ECO:0000313" key="3">
    <source>
        <dbReference type="EMBL" id="MFC5892561.1"/>
    </source>
</evidence>
<dbReference type="PRINTS" id="PR00359">
    <property type="entry name" value="BP450"/>
</dbReference>
<dbReference type="InterPro" id="IPR002397">
    <property type="entry name" value="Cyt_P450_B"/>
</dbReference>
<evidence type="ECO:0000313" key="4">
    <source>
        <dbReference type="Proteomes" id="UP001596241"/>
    </source>
</evidence>
<reference evidence="4" key="1">
    <citation type="journal article" date="2019" name="Int. J. Syst. Evol. Microbiol.">
        <title>The Global Catalogue of Microorganisms (GCM) 10K type strain sequencing project: providing services to taxonomists for standard genome sequencing and annotation.</title>
        <authorList>
            <consortium name="The Broad Institute Genomics Platform"/>
            <consortium name="The Broad Institute Genome Sequencing Center for Infectious Disease"/>
            <person name="Wu L."/>
            <person name="Ma J."/>
        </authorList>
    </citation>
    <scope>NUCLEOTIDE SEQUENCE [LARGE SCALE GENOMIC DNA]</scope>
    <source>
        <strain evidence="4">CGMCC 1.15809</strain>
    </source>
</reference>